<organism evidence="2 3">
    <name type="scientific">Stephania cephalantha</name>
    <dbReference type="NCBI Taxonomy" id="152367"/>
    <lineage>
        <taxon>Eukaryota</taxon>
        <taxon>Viridiplantae</taxon>
        <taxon>Streptophyta</taxon>
        <taxon>Embryophyta</taxon>
        <taxon>Tracheophyta</taxon>
        <taxon>Spermatophyta</taxon>
        <taxon>Magnoliopsida</taxon>
        <taxon>Ranunculales</taxon>
        <taxon>Menispermaceae</taxon>
        <taxon>Menispermoideae</taxon>
        <taxon>Cissampelideae</taxon>
        <taxon>Stephania</taxon>
    </lineage>
</organism>
<dbReference type="Pfam" id="PF14111">
    <property type="entry name" value="DUF4283"/>
    <property type="match status" value="1"/>
</dbReference>
<comment type="caution">
    <text evidence="2">The sequence shown here is derived from an EMBL/GenBank/DDBJ whole genome shotgun (WGS) entry which is preliminary data.</text>
</comment>
<reference evidence="2 3" key="1">
    <citation type="submission" date="2024-01" db="EMBL/GenBank/DDBJ databases">
        <title>Genome assemblies of Stephania.</title>
        <authorList>
            <person name="Yang L."/>
        </authorList>
    </citation>
    <scope>NUCLEOTIDE SEQUENCE [LARGE SCALE GENOMIC DNA]</scope>
    <source>
        <strain evidence="2">JXDWG</strain>
        <tissue evidence="2">Leaf</tissue>
    </source>
</reference>
<protein>
    <recommendedName>
        <fullName evidence="1">DUF4283 domain-containing protein</fullName>
    </recommendedName>
</protein>
<evidence type="ECO:0000313" key="3">
    <source>
        <dbReference type="Proteomes" id="UP001419268"/>
    </source>
</evidence>
<dbReference type="AlphaFoldDB" id="A0AAP0J413"/>
<feature type="domain" description="DUF4283" evidence="1">
    <location>
        <begin position="77"/>
        <end position="158"/>
    </location>
</feature>
<proteinExistence type="predicted"/>
<accession>A0AAP0J413</accession>
<dbReference type="Proteomes" id="UP001419268">
    <property type="component" value="Unassembled WGS sequence"/>
</dbReference>
<evidence type="ECO:0000259" key="1">
    <source>
        <dbReference type="Pfam" id="PF14111"/>
    </source>
</evidence>
<keyword evidence="3" id="KW-1185">Reference proteome</keyword>
<gene>
    <name evidence="2" type="ORF">Scep_015466</name>
</gene>
<evidence type="ECO:0000313" key="2">
    <source>
        <dbReference type="EMBL" id="KAK9126620.1"/>
    </source>
</evidence>
<name>A0AAP0J413_9MAGN</name>
<dbReference type="InterPro" id="IPR025558">
    <property type="entry name" value="DUF4283"/>
</dbReference>
<sequence length="164" mass="18446">MSVSKGKGVRSSEEDDLLDRSTKKSKLALVMVQKESTEGVPTVMTYKDKLASLGTDAVDERAKRLVIGEHIKGRIYGKWQRSLIVKLLANTASFTHLAGKFRTLWMPTGEMELNELDHGFIIAKFVLDDNYLRVLAGGPWVVSDHYMGEQRWKPGFNPLTESFS</sequence>
<dbReference type="EMBL" id="JBBNAG010000006">
    <property type="protein sequence ID" value="KAK9126620.1"/>
    <property type="molecule type" value="Genomic_DNA"/>
</dbReference>